<dbReference type="GO" id="GO:0009443">
    <property type="term" value="P:pyridoxal 5'-phosphate salvage"/>
    <property type="evidence" value="ECO:0007669"/>
    <property type="project" value="InterPro"/>
</dbReference>
<evidence type="ECO:0000256" key="1">
    <source>
        <dbReference type="ARBA" id="ARBA00012104"/>
    </source>
</evidence>
<proteinExistence type="predicted"/>
<dbReference type="EMBL" id="AEQP01000002">
    <property type="protein sequence ID" value="EFV95813.1"/>
    <property type="molecule type" value="Genomic_DNA"/>
</dbReference>
<dbReference type="NCBIfam" id="NF006034">
    <property type="entry name" value="PRK08176.1"/>
    <property type="match status" value="1"/>
</dbReference>
<keyword evidence="5" id="KW-0067">ATP-binding</keyword>
<dbReference type="Gene3D" id="3.40.1190.20">
    <property type="match status" value="1"/>
</dbReference>
<dbReference type="Proteomes" id="UP000011021">
    <property type="component" value="Unassembled WGS sequence"/>
</dbReference>
<evidence type="ECO:0000313" key="7">
    <source>
        <dbReference type="EMBL" id="EFV95813.1"/>
    </source>
</evidence>
<dbReference type="RefSeq" id="WP_005672862.1">
    <property type="nucleotide sequence ID" value="NZ_CP146288.1"/>
</dbReference>
<comment type="caution">
    <text evidence="7">The sequence shown here is derived from an EMBL/GenBank/DDBJ whole genome shotgun (WGS) entry which is preliminary data.</text>
</comment>
<evidence type="ECO:0000313" key="8">
    <source>
        <dbReference type="Proteomes" id="UP000011021"/>
    </source>
</evidence>
<gene>
    <name evidence="7" type="ORF">HMPREF0551_0721</name>
</gene>
<evidence type="ECO:0000256" key="2">
    <source>
        <dbReference type="ARBA" id="ARBA00022679"/>
    </source>
</evidence>
<sequence length="295" mass="31989">MKNLPASEGQPLFYDAMKPLSFDVVSVQSQVVYGRVGNNVATPVLLRAGLEVAIVPTVVFSNTPHYPTIHGGCIPDDWFAGYLSDLKARRALSQLRAVLVGYLGGPSQTAMLAQWLQPLREQYPGLLVVADPVMGDEDSGIYVAKGMVDGHLQHLIPQSTGLTPNGFELRYLTSMPVDTIDQVIAAARTLIRGNTRWIVVTSAAPQDCPEDEIQLIVVTADGAERIRHRRVDSVVKGTGDLFSATLTACLLADQSLNEAASFSANVVMQALQYTRDAESGELLLPREWGVPSFQK</sequence>
<keyword evidence="2 7" id="KW-0808">Transferase</keyword>
<dbReference type="AlphaFoldDB" id="E7RVK9"/>
<dbReference type="eggNOG" id="COG2240">
    <property type="taxonomic scope" value="Bacteria"/>
</dbReference>
<dbReference type="GO" id="GO:0005524">
    <property type="term" value="F:ATP binding"/>
    <property type="evidence" value="ECO:0007669"/>
    <property type="project" value="UniProtKB-KW"/>
</dbReference>
<dbReference type="HOGENOM" id="CLU_046496_3_1_4"/>
<protein>
    <recommendedName>
        <fullName evidence="1">pyridoxal kinase</fullName>
        <ecNumber evidence="1">2.7.1.35</ecNumber>
    </recommendedName>
</protein>
<dbReference type="PANTHER" id="PTHR10534">
    <property type="entry name" value="PYRIDOXAL KINASE"/>
    <property type="match status" value="1"/>
</dbReference>
<keyword evidence="3" id="KW-0547">Nucleotide-binding</keyword>
<reference evidence="7 8" key="1">
    <citation type="submission" date="2010-12" db="EMBL/GenBank/DDBJ databases">
        <authorList>
            <person name="Muzny D."/>
            <person name="Qin X."/>
            <person name="Deng J."/>
            <person name="Jiang H."/>
            <person name="Liu Y."/>
            <person name="Qu J."/>
            <person name="Song X.-Z."/>
            <person name="Zhang L."/>
            <person name="Thornton R."/>
            <person name="Coyle M."/>
            <person name="Francisco L."/>
            <person name="Jackson L."/>
            <person name="Javaid M."/>
            <person name="Korchina V."/>
            <person name="Kovar C."/>
            <person name="Mata R."/>
            <person name="Mathew T."/>
            <person name="Ngo R."/>
            <person name="Nguyen L."/>
            <person name="Nguyen N."/>
            <person name="Okwuonu G."/>
            <person name="Ongeri F."/>
            <person name="Pham C."/>
            <person name="Simmons D."/>
            <person name="Wilczek-Boney K."/>
            <person name="Hale W."/>
            <person name="Jakkamsetti A."/>
            <person name="Pham P."/>
            <person name="Ruth R."/>
            <person name="San Lucas F."/>
            <person name="Warren J."/>
            <person name="Zhang J."/>
            <person name="Zhao Z."/>
            <person name="Zhou C."/>
            <person name="Zhu D."/>
            <person name="Lee S."/>
            <person name="Bess C."/>
            <person name="Blankenburg K."/>
            <person name="Forbes L."/>
            <person name="Fu Q."/>
            <person name="Gubbala S."/>
            <person name="Hirani K."/>
            <person name="Jayaseelan J.C."/>
            <person name="Lara F."/>
            <person name="Munidasa M."/>
            <person name="Palculict T."/>
            <person name="Patil S."/>
            <person name="Pu L.-L."/>
            <person name="Saada N."/>
            <person name="Tang L."/>
            <person name="Weissenberger G."/>
            <person name="Zhu Y."/>
            <person name="Hemphill L."/>
            <person name="Shang Y."/>
            <person name="Youmans B."/>
            <person name="Ayvaz T."/>
            <person name="Ross M."/>
            <person name="Santibanez J."/>
            <person name="Aqrawi P."/>
            <person name="Gross S."/>
            <person name="Joshi V."/>
            <person name="Fowler G."/>
            <person name="Nazareth L."/>
            <person name="Reid J."/>
            <person name="Worley K."/>
            <person name="Petrosino J."/>
            <person name="Highlander S."/>
            <person name="Gibbs R."/>
        </authorList>
    </citation>
    <scope>NUCLEOTIDE SEQUENCE [LARGE SCALE GENOMIC DNA]</scope>
    <source>
        <strain evidence="7 8">ATCC 51599</strain>
    </source>
</reference>
<dbReference type="EC" id="2.7.1.35" evidence="1"/>
<evidence type="ECO:0000259" key="6">
    <source>
        <dbReference type="Pfam" id="PF08543"/>
    </source>
</evidence>
<evidence type="ECO:0000256" key="3">
    <source>
        <dbReference type="ARBA" id="ARBA00022741"/>
    </source>
</evidence>
<accession>E7RVK9</accession>
<dbReference type="CDD" id="cd01173">
    <property type="entry name" value="pyridoxal_pyridoxamine_kinase"/>
    <property type="match status" value="1"/>
</dbReference>
<dbReference type="STRING" id="887898.HMPREF0551_0721"/>
<evidence type="ECO:0000256" key="5">
    <source>
        <dbReference type="ARBA" id="ARBA00022840"/>
    </source>
</evidence>
<evidence type="ECO:0000256" key="4">
    <source>
        <dbReference type="ARBA" id="ARBA00022777"/>
    </source>
</evidence>
<dbReference type="GO" id="GO:0008478">
    <property type="term" value="F:pyridoxal kinase activity"/>
    <property type="evidence" value="ECO:0007669"/>
    <property type="project" value="UniProtKB-EC"/>
</dbReference>
<keyword evidence="8" id="KW-1185">Reference proteome</keyword>
<dbReference type="InterPro" id="IPR013749">
    <property type="entry name" value="PM/HMP-P_kinase-1"/>
</dbReference>
<dbReference type="InterPro" id="IPR029056">
    <property type="entry name" value="Ribokinase-like"/>
</dbReference>
<feature type="domain" description="Pyridoxamine kinase/Phosphomethylpyrimidine kinase" evidence="6">
    <location>
        <begin position="95"/>
        <end position="278"/>
    </location>
</feature>
<dbReference type="Pfam" id="PF08543">
    <property type="entry name" value="Phos_pyr_kin"/>
    <property type="match status" value="1"/>
</dbReference>
<dbReference type="NCBIfam" id="TIGR00687">
    <property type="entry name" value="pyridox_kin"/>
    <property type="match status" value="1"/>
</dbReference>
<name>E7RVK9_9BURK</name>
<dbReference type="SUPFAM" id="SSF53613">
    <property type="entry name" value="Ribokinase-like"/>
    <property type="match status" value="1"/>
</dbReference>
<dbReference type="InterPro" id="IPR004625">
    <property type="entry name" value="PyrdxlKinase"/>
</dbReference>
<dbReference type="GO" id="GO:0008902">
    <property type="term" value="F:hydroxymethylpyrimidine kinase activity"/>
    <property type="evidence" value="ECO:0007669"/>
    <property type="project" value="TreeGrafter"/>
</dbReference>
<dbReference type="GO" id="GO:0005829">
    <property type="term" value="C:cytosol"/>
    <property type="evidence" value="ECO:0007669"/>
    <property type="project" value="TreeGrafter"/>
</dbReference>
<keyword evidence="4 7" id="KW-0418">Kinase</keyword>
<organism evidence="7 8">
    <name type="scientific">Lautropia mirabilis ATCC 51599</name>
    <dbReference type="NCBI Taxonomy" id="887898"/>
    <lineage>
        <taxon>Bacteria</taxon>
        <taxon>Pseudomonadati</taxon>
        <taxon>Pseudomonadota</taxon>
        <taxon>Betaproteobacteria</taxon>
        <taxon>Burkholderiales</taxon>
        <taxon>Burkholderiaceae</taxon>
        <taxon>Lautropia</taxon>
    </lineage>
</organism>
<dbReference type="PANTHER" id="PTHR10534:SF15">
    <property type="entry name" value="PYRIDOXINE_PYRIDOXAL_PYRIDOXAMINE KINASE"/>
    <property type="match status" value="1"/>
</dbReference>